<keyword evidence="3" id="KW-1185">Reference proteome</keyword>
<name>A0ABY4HGQ8_9BACI</name>
<evidence type="ECO:0000313" key="2">
    <source>
        <dbReference type="EMBL" id="UOR14110.1"/>
    </source>
</evidence>
<accession>A0ABY4HGQ8</accession>
<evidence type="ECO:0000313" key="3">
    <source>
        <dbReference type="Proteomes" id="UP000830326"/>
    </source>
</evidence>
<keyword evidence="1" id="KW-0812">Transmembrane</keyword>
<feature type="transmembrane region" description="Helical" evidence="1">
    <location>
        <begin position="177"/>
        <end position="195"/>
    </location>
</feature>
<keyword evidence="2" id="KW-0614">Plasmid</keyword>
<keyword evidence="1" id="KW-0472">Membrane</keyword>
<feature type="transmembrane region" description="Helical" evidence="1">
    <location>
        <begin position="6"/>
        <end position="31"/>
    </location>
</feature>
<organism evidence="2 3">
    <name type="scientific">Halobacillus amylolyticus</name>
    <dbReference type="NCBI Taxonomy" id="2932259"/>
    <lineage>
        <taxon>Bacteria</taxon>
        <taxon>Bacillati</taxon>
        <taxon>Bacillota</taxon>
        <taxon>Bacilli</taxon>
        <taxon>Bacillales</taxon>
        <taxon>Bacillaceae</taxon>
        <taxon>Halobacillus</taxon>
    </lineage>
</organism>
<dbReference type="Pfam" id="PF03596">
    <property type="entry name" value="Cad"/>
    <property type="match status" value="1"/>
</dbReference>
<keyword evidence="1" id="KW-1133">Transmembrane helix</keyword>
<gene>
    <name evidence="2" type="ORF">MUO15_21380</name>
</gene>
<dbReference type="InterPro" id="IPR004676">
    <property type="entry name" value="Cd-R_transporter"/>
</dbReference>
<proteinExistence type="predicted"/>
<dbReference type="Proteomes" id="UP000830326">
    <property type="component" value="Plasmid unnamed1"/>
</dbReference>
<feature type="transmembrane region" description="Helical" evidence="1">
    <location>
        <begin position="43"/>
        <end position="66"/>
    </location>
</feature>
<evidence type="ECO:0000256" key="1">
    <source>
        <dbReference type="SAM" id="Phobius"/>
    </source>
</evidence>
<sequence>MRCVMVQTIVTAVIIYGATALDLFVLLLIFFARAKTREQYRDIYIGQYLGSFVLIGISLFLAYVLNFVPEKWVLGLLGLIPIYFGLKVAIFGDSDEEIVEEQLEKRGLSKLVKTVSLVVIGSCGADNIGLFVPYFITLNSRELLITLIVFILLIYLLVLTAQKLLNIGGIEEVVEKYSRWAMAIIYIGLGVFIIFENKTIQTIVSFF</sequence>
<dbReference type="EMBL" id="CP095076">
    <property type="protein sequence ID" value="UOR14110.1"/>
    <property type="molecule type" value="Genomic_DNA"/>
</dbReference>
<reference evidence="2" key="1">
    <citation type="submission" date="2022-04" db="EMBL/GenBank/DDBJ databases">
        <title>Halobacillus sp. isolated from saltern.</title>
        <authorList>
            <person name="Won M."/>
            <person name="Lee C.-M."/>
            <person name="Woen H.-Y."/>
            <person name="Kwon S.-W."/>
        </authorList>
    </citation>
    <scope>NUCLEOTIDE SEQUENCE</scope>
    <source>
        <strain evidence="2">SSHM10-5</strain>
        <plasmid evidence="2">unnamed1</plasmid>
    </source>
</reference>
<feature type="transmembrane region" description="Helical" evidence="1">
    <location>
        <begin position="72"/>
        <end position="90"/>
    </location>
</feature>
<geneLocation type="plasmid" evidence="2 3">
    <name>unnamed1</name>
</geneLocation>
<protein>
    <submittedName>
        <fullName evidence="2">CadD family cadmium resistance transporter</fullName>
    </submittedName>
</protein>
<feature type="transmembrane region" description="Helical" evidence="1">
    <location>
        <begin position="143"/>
        <end position="165"/>
    </location>
</feature>
<dbReference type="NCBIfam" id="TIGR00779">
    <property type="entry name" value="cad"/>
    <property type="match status" value="1"/>
</dbReference>
<feature type="transmembrane region" description="Helical" evidence="1">
    <location>
        <begin position="111"/>
        <end position="137"/>
    </location>
</feature>